<name>A0A371CP79_9APHY</name>
<feature type="transmembrane region" description="Helical" evidence="2">
    <location>
        <begin position="294"/>
        <end position="317"/>
    </location>
</feature>
<dbReference type="AlphaFoldDB" id="A0A371CP79"/>
<evidence type="ECO:0000313" key="4">
    <source>
        <dbReference type="Proteomes" id="UP000256964"/>
    </source>
</evidence>
<dbReference type="OrthoDB" id="2576082at2759"/>
<feature type="compositionally biased region" description="Polar residues" evidence="1">
    <location>
        <begin position="193"/>
        <end position="232"/>
    </location>
</feature>
<feature type="region of interest" description="Disordered" evidence="1">
    <location>
        <begin position="415"/>
        <end position="435"/>
    </location>
</feature>
<dbReference type="Proteomes" id="UP000256964">
    <property type="component" value="Unassembled WGS sequence"/>
</dbReference>
<reference evidence="3 4" key="1">
    <citation type="journal article" date="2018" name="Biotechnol. Biofuels">
        <title>Integrative visual omics of the white-rot fungus Polyporus brumalis exposes the biotechnological potential of its oxidative enzymes for delignifying raw plant biomass.</title>
        <authorList>
            <person name="Miyauchi S."/>
            <person name="Rancon A."/>
            <person name="Drula E."/>
            <person name="Hage H."/>
            <person name="Chaduli D."/>
            <person name="Favel A."/>
            <person name="Grisel S."/>
            <person name="Henrissat B."/>
            <person name="Herpoel-Gimbert I."/>
            <person name="Ruiz-Duenas F.J."/>
            <person name="Chevret D."/>
            <person name="Hainaut M."/>
            <person name="Lin J."/>
            <person name="Wang M."/>
            <person name="Pangilinan J."/>
            <person name="Lipzen A."/>
            <person name="Lesage-Meessen L."/>
            <person name="Navarro D."/>
            <person name="Riley R."/>
            <person name="Grigoriev I.V."/>
            <person name="Zhou S."/>
            <person name="Raouche S."/>
            <person name="Rosso M.N."/>
        </authorList>
    </citation>
    <scope>NUCLEOTIDE SEQUENCE [LARGE SCALE GENOMIC DNA]</scope>
    <source>
        <strain evidence="3 4">BRFM 1820</strain>
    </source>
</reference>
<keyword evidence="2" id="KW-0472">Membrane</keyword>
<evidence type="ECO:0000256" key="2">
    <source>
        <dbReference type="SAM" id="Phobius"/>
    </source>
</evidence>
<dbReference type="EMBL" id="KZ857494">
    <property type="protein sequence ID" value="RDX42052.1"/>
    <property type="molecule type" value="Genomic_DNA"/>
</dbReference>
<dbReference type="STRING" id="139420.A0A371CP79"/>
<feature type="compositionally biased region" description="Polar residues" evidence="1">
    <location>
        <begin position="131"/>
        <end position="164"/>
    </location>
</feature>
<feature type="compositionally biased region" description="Low complexity" evidence="1">
    <location>
        <begin position="172"/>
        <end position="191"/>
    </location>
</feature>
<keyword evidence="2" id="KW-1133">Transmembrane helix</keyword>
<feature type="region of interest" description="Disordered" evidence="1">
    <location>
        <begin position="130"/>
        <end position="283"/>
    </location>
</feature>
<protein>
    <submittedName>
        <fullName evidence="3">Uncharacterized protein</fullName>
    </submittedName>
</protein>
<feature type="compositionally biased region" description="Polar residues" evidence="1">
    <location>
        <begin position="255"/>
        <end position="283"/>
    </location>
</feature>
<gene>
    <name evidence="3" type="ORF">OH76DRAFT_145765</name>
</gene>
<sequence length="435" mass="44467">MAASNVTIDDTSSLLVYEPAGAWSHASGRDAQSYGNSTFSSAQTEGATAKFLFTGTGFWVYGATKPEYGQYILLLDSQVMLYANATSNEPQFGQVLGGSSGLADGKHEVVLMAAGGGLVDIDAIVYETTDQRQGSISPAGTQTMSASSRSQSVPRLSATPNSKTDGSDDTASDQASSSSSTAAASAADAASPISGQPDATQSTAQPNTQASAQPGDQSSQGNPQTSPQATAQPSARPNASAGAAATSSATPSSSQPHGATTDNYLSPTISQAQSAGSPPIAGTTQAQRGLPMGAIIGIAIGAVIGLLLLVALFFLLLRRRRAKARRHANVLPSPVLPLQNPDTQGGYFFGGYAGSQGANPMRELYLRTSPAMPQAPGPVHAGRRSGVELLPASTFRDSSGSYADTATLVSEGGTDMSMKMVPTRPPRPPELHLDV</sequence>
<accession>A0A371CP79</accession>
<keyword evidence="4" id="KW-1185">Reference proteome</keyword>
<evidence type="ECO:0000256" key="1">
    <source>
        <dbReference type="SAM" id="MobiDB-lite"/>
    </source>
</evidence>
<keyword evidence="2" id="KW-0812">Transmembrane</keyword>
<dbReference type="Gene3D" id="2.60.120.260">
    <property type="entry name" value="Galactose-binding domain-like"/>
    <property type="match status" value="1"/>
</dbReference>
<organism evidence="3 4">
    <name type="scientific">Lentinus brumalis</name>
    <dbReference type="NCBI Taxonomy" id="2498619"/>
    <lineage>
        <taxon>Eukaryota</taxon>
        <taxon>Fungi</taxon>
        <taxon>Dikarya</taxon>
        <taxon>Basidiomycota</taxon>
        <taxon>Agaricomycotina</taxon>
        <taxon>Agaricomycetes</taxon>
        <taxon>Polyporales</taxon>
        <taxon>Polyporaceae</taxon>
        <taxon>Lentinus</taxon>
    </lineage>
</organism>
<evidence type="ECO:0000313" key="3">
    <source>
        <dbReference type="EMBL" id="RDX42052.1"/>
    </source>
</evidence>
<feature type="compositionally biased region" description="Low complexity" evidence="1">
    <location>
        <begin position="233"/>
        <end position="254"/>
    </location>
</feature>
<proteinExistence type="predicted"/>